<evidence type="ECO:0000256" key="8">
    <source>
        <dbReference type="ARBA" id="ARBA00023136"/>
    </source>
</evidence>
<evidence type="ECO:0000313" key="13">
    <source>
        <dbReference type="EMBL" id="MBB5703906.1"/>
    </source>
</evidence>
<feature type="transmembrane region" description="Helical" evidence="9">
    <location>
        <begin position="20"/>
        <end position="39"/>
    </location>
</feature>
<dbReference type="InterPro" id="IPR010129">
    <property type="entry name" value="T1SS_HlyD"/>
</dbReference>
<organism evidence="13 14">
    <name type="scientific">Brucella daejeonensis</name>
    <dbReference type="NCBI Taxonomy" id="659015"/>
    <lineage>
        <taxon>Bacteria</taxon>
        <taxon>Pseudomonadati</taxon>
        <taxon>Pseudomonadota</taxon>
        <taxon>Alphaproteobacteria</taxon>
        <taxon>Hyphomicrobiales</taxon>
        <taxon>Brucellaceae</taxon>
        <taxon>Brucella/Ochrobactrum group</taxon>
        <taxon>Brucella</taxon>
    </lineage>
</organism>
<dbReference type="Proteomes" id="UP000555546">
    <property type="component" value="Unassembled WGS sequence"/>
</dbReference>
<feature type="coiled-coil region" evidence="10">
    <location>
        <begin position="169"/>
        <end position="203"/>
    </location>
</feature>
<dbReference type="Gene3D" id="2.40.50.100">
    <property type="match status" value="1"/>
</dbReference>
<accession>A0A7W9EPK9</accession>
<evidence type="ECO:0000256" key="2">
    <source>
        <dbReference type="ARBA" id="ARBA00009477"/>
    </source>
</evidence>
<keyword evidence="5 9" id="KW-0997">Cell inner membrane</keyword>
<evidence type="ECO:0000256" key="5">
    <source>
        <dbReference type="ARBA" id="ARBA00022519"/>
    </source>
</evidence>
<evidence type="ECO:0000259" key="12">
    <source>
        <dbReference type="Pfam" id="PF26002"/>
    </source>
</evidence>
<dbReference type="InterPro" id="IPR058781">
    <property type="entry name" value="HH_AprE-like"/>
</dbReference>
<keyword evidence="10" id="KW-0175">Coiled coil</keyword>
<dbReference type="InterPro" id="IPR058982">
    <property type="entry name" value="Beta-barrel_AprE"/>
</dbReference>
<sequence>MTNIPVSEDQAYNNPLKPAMVGALAIGAFVLLFALWGYAAPLSSAAIAEGSLQVQAQRQSVQHPYGGVVSELLVAEGEQVERGQPLIGLDTTEARAKLDIANAEVVSLLAQEARLICERDNSGADCLGAFEQKNASRSLIKAAVANEHAMLLAREQQYETEKKVLFSKTEQLQERITGLKAQVEGLEQQSESLDLEIEGARKLLVSGFTPKTRVLELERLIAQLRADRGSRLADIAGSEKEIGETELAIAKLERDRISDITDQIRKTQASLAEARPKLEAAQDVMNRTVIKAPVSGVIVGLSVFTEGGVIQAGARLMDIVPDDTPIIVEGRLPLSDINEVKQGADADIRLTGVPRSKRPNLRGKIISVSADKITDSQSGASYFSVRASINLDDIKNSAVRLQPGMPAEVVVTTSSRTLLGYLLGPLLDEIGHAFREQ</sequence>
<name>A0A7W9EPK9_9HYPH</name>
<dbReference type="GO" id="GO:0015031">
    <property type="term" value="P:protein transport"/>
    <property type="evidence" value="ECO:0007669"/>
    <property type="project" value="InterPro"/>
</dbReference>
<keyword evidence="4 9" id="KW-1003">Cell membrane</keyword>
<evidence type="ECO:0000256" key="4">
    <source>
        <dbReference type="ARBA" id="ARBA00022475"/>
    </source>
</evidence>
<dbReference type="InterPro" id="IPR050739">
    <property type="entry name" value="MFP"/>
</dbReference>
<comment type="caution">
    <text evidence="13">The sequence shown here is derived from an EMBL/GenBank/DDBJ whole genome shotgun (WGS) entry which is preliminary data.</text>
</comment>
<protein>
    <recommendedName>
        <fullName evidence="9">Membrane fusion protein (MFP) family protein</fullName>
    </recommendedName>
</protein>
<keyword evidence="3 9" id="KW-0813">Transport</keyword>
<evidence type="ECO:0000259" key="11">
    <source>
        <dbReference type="Pfam" id="PF25994"/>
    </source>
</evidence>
<evidence type="ECO:0000256" key="10">
    <source>
        <dbReference type="SAM" id="Coils"/>
    </source>
</evidence>
<keyword evidence="8 9" id="KW-0472">Membrane</keyword>
<proteinExistence type="inferred from homology"/>
<dbReference type="RefSeq" id="WP_183656466.1">
    <property type="nucleotide sequence ID" value="NZ_JACIJG010000020.1"/>
</dbReference>
<keyword evidence="6 9" id="KW-0812">Transmembrane</keyword>
<dbReference type="Gene3D" id="2.40.30.170">
    <property type="match status" value="1"/>
</dbReference>
<feature type="domain" description="AprE-like beta-barrel" evidence="12">
    <location>
        <begin position="327"/>
        <end position="413"/>
    </location>
</feature>
<dbReference type="SUPFAM" id="SSF111369">
    <property type="entry name" value="HlyD-like secretion proteins"/>
    <property type="match status" value="1"/>
</dbReference>
<feature type="domain" description="AprE-like long alpha-helical hairpin" evidence="11">
    <location>
        <begin position="94"/>
        <end position="284"/>
    </location>
</feature>
<evidence type="ECO:0000256" key="7">
    <source>
        <dbReference type="ARBA" id="ARBA00022989"/>
    </source>
</evidence>
<evidence type="ECO:0000256" key="1">
    <source>
        <dbReference type="ARBA" id="ARBA00004377"/>
    </source>
</evidence>
<gene>
    <name evidence="13" type="ORF">FHS76_003821</name>
</gene>
<keyword evidence="14" id="KW-1185">Reference proteome</keyword>
<evidence type="ECO:0000313" key="14">
    <source>
        <dbReference type="Proteomes" id="UP000555546"/>
    </source>
</evidence>
<dbReference type="PANTHER" id="PTHR30386:SF17">
    <property type="entry name" value="ALKALINE PROTEASE SECRETION PROTEIN APRE"/>
    <property type="match status" value="1"/>
</dbReference>
<dbReference type="PANTHER" id="PTHR30386">
    <property type="entry name" value="MEMBRANE FUSION SUBUNIT OF EMRAB-TOLC MULTIDRUG EFFLUX PUMP"/>
    <property type="match status" value="1"/>
</dbReference>
<keyword evidence="7 9" id="KW-1133">Transmembrane helix</keyword>
<dbReference type="Pfam" id="PF26002">
    <property type="entry name" value="Beta-barrel_AprE"/>
    <property type="match status" value="1"/>
</dbReference>
<dbReference type="GO" id="GO:0005886">
    <property type="term" value="C:plasma membrane"/>
    <property type="evidence" value="ECO:0007669"/>
    <property type="project" value="UniProtKB-SubCell"/>
</dbReference>
<dbReference type="AlphaFoldDB" id="A0A7W9EPK9"/>
<evidence type="ECO:0000256" key="3">
    <source>
        <dbReference type="ARBA" id="ARBA00022448"/>
    </source>
</evidence>
<dbReference type="EMBL" id="JACIJG010000020">
    <property type="protein sequence ID" value="MBB5703906.1"/>
    <property type="molecule type" value="Genomic_DNA"/>
</dbReference>
<dbReference type="PRINTS" id="PR01490">
    <property type="entry name" value="RTXTOXIND"/>
</dbReference>
<comment type="similarity">
    <text evidence="2 9">Belongs to the membrane fusion protein (MFP) (TC 8.A.1) family.</text>
</comment>
<dbReference type="Pfam" id="PF25994">
    <property type="entry name" value="HH_AprE"/>
    <property type="match status" value="1"/>
</dbReference>
<reference evidence="13 14" key="1">
    <citation type="submission" date="2020-08" db="EMBL/GenBank/DDBJ databases">
        <title>Genomic Encyclopedia of Type Strains, Phase IV (KMG-IV): sequencing the most valuable type-strain genomes for metagenomic binning, comparative biology and taxonomic classification.</title>
        <authorList>
            <person name="Goeker M."/>
        </authorList>
    </citation>
    <scope>NUCLEOTIDE SEQUENCE [LARGE SCALE GENOMIC DNA]</scope>
    <source>
        <strain evidence="13 14">DSM 26944</strain>
    </source>
</reference>
<comment type="subcellular location">
    <subcellularLocation>
        <location evidence="1 9">Cell inner membrane</location>
        <topology evidence="1 9">Single-pass membrane protein</topology>
    </subcellularLocation>
</comment>
<evidence type="ECO:0000256" key="9">
    <source>
        <dbReference type="RuleBase" id="RU365093"/>
    </source>
</evidence>
<evidence type="ECO:0000256" key="6">
    <source>
        <dbReference type="ARBA" id="ARBA00022692"/>
    </source>
</evidence>
<dbReference type="NCBIfam" id="TIGR01843">
    <property type="entry name" value="type_I_hlyD"/>
    <property type="match status" value="1"/>
</dbReference>